<feature type="domain" description="Glycoside hydrolase family 5" evidence="4">
    <location>
        <begin position="70"/>
        <end position="262"/>
    </location>
</feature>
<reference evidence="7" key="2">
    <citation type="journal article" date="2013" name="G3 (Bethesda)">
        <title>Genomes of Ashbya fungi isolated from insects reveal four mating-type loci, numerous translocations, lack of transposons, and distinct gene duplications.</title>
        <authorList>
            <person name="Dietrich F.S."/>
            <person name="Voegeli S."/>
            <person name="Kuo S."/>
            <person name="Philippsen P."/>
        </authorList>
    </citation>
    <scope>GENOME REANNOTATION</scope>
    <source>
        <strain evidence="7">ATCC 10895 / CBS 109.51 / FGSC 9923 / NRRL Y-1056</strain>
    </source>
</reference>
<gene>
    <name evidence="6" type="ORF">AGOS_AAR017W</name>
</gene>
<dbReference type="InterPro" id="IPR018087">
    <property type="entry name" value="Glyco_hydro_5_CS"/>
</dbReference>
<dbReference type="eggNOG" id="ENOG502QPU8">
    <property type="taxonomic scope" value="Eukaryota"/>
</dbReference>
<comment type="similarity">
    <text evidence="1">Belongs to the glycosyl hydrolase 5 (cellulase A) family.</text>
</comment>
<dbReference type="FunFam" id="3.20.20.80:FF:000174">
    <property type="entry name" value="YIR007W-like protein"/>
    <property type="match status" value="1"/>
</dbReference>
<dbReference type="GO" id="GO:0005829">
    <property type="term" value="C:cytosol"/>
    <property type="evidence" value="ECO:0007669"/>
    <property type="project" value="EnsemblFungi"/>
</dbReference>
<dbReference type="Gene3D" id="3.20.20.80">
    <property type="entry name" value="Glycosidases"/>
    <property type="match status" value="2"/>
</dbReference>
<evidence type="ECO:0000256" key="1">
    <source>
        <dbReference type="ARBA" id="ARBA00005641"/>
    </source>
</evidence>
<dbReference type="InParanoid" id="Q75ER2"/>
<dbReference type="CAZy" id="GH5">
    <property type="family name" value="Glycoside Hydrolase Family 5"/>
</dbReference>
<keyword evidence="3" id="KW-0326">Glycosidase</keyword>
<dbReference type="GO" id="GO:1904462">
    <property type="term" value="P:ergosteryl 3-beta-D-glucoside catabolic process"/>
    <property type="evidence" value="ECO:0000318"/>
    <property type="project" value="GO_Central"/>
</dbReference>
<dbReference type="InterPro" id="IPR013780">
    <property type="entry name" value="Glyco_hydro_b"/>
</dbReference>
<sequence>MLGKIYISQQGEFTDYEGNVVQLRGVNLDPSVKFPQQPRIPTNMPVDDEFWDGATNVSFVNERLDPKEIEEHMIRLKALGYNCIRYLFTWEALEHGGPGIYDEEYMKYTVMVLKKIKEAGGMYVYLDPHQDVWSRFSGGSGAPLWTLHCAGFQPKRFLATEAAILHNYYIDSETQAEKAQYPEMIWSTNYYRLACQTMFTLFFSGKLFAPKCVINGRNIQDYLQGHFLKAVMTFYKYIQDNAPELFEENCIIGLETMNEPNCGYLDHPNLRELPRDRQLMKGTTPTAYQSFILGEGFACNIDSYDISLIGARKIGKSFVDPKGKSAWLDATERLELDRAYGWTRPDDWAPGCIWRLHGVWDIESKSSKPVLLLPGYFSKCPSTGEETSMSYFTNKLFLDFYVRYRNQYRELDPDSLLFLEPPVLQEPPYLIGSDIIDKRTVYACHFYDGMSLMFKSWNRRYNVDTFGFMRGKYLSPIFGLVFGEANIKRCFRRQLRAMKLEGRRFLGDSVPIFFTEIGMPYDMEGKKAYRDHDYSSQIGANDALGFALEGSNMSFSLWCYTYINNTTWGDNWNREDFSIWNKEYAMKVPRDVVVKTGDAMPNSSINTIVGAESHLTCESRLSDDALVLDYSGFRALDAILRPYPVKIHGSFSTAEFDLERKRYFLEIIARTETEGTTSIFLPYYHFPPESTVVSSSSGYYVREQDNNQLLKWCHGGGRQYISIEVTGMGSSYSVQSADSSCVIM</sequence>
<dbReference type="AlphaFoldDB" id="Q75ER2"/>
<dbReference type="PROSITE" id="PS00659">
    <property type="entry name" value="GLYCOSYL_HYDROL_F5"/>
    <property type="match status" value="1"/>
</dbReference>
<dbReference type="EMBL" id="AE016814">
    <property type="protein sequence ID" value="AAS50382.1"/>
    <property type="molecule type" value="Genomic_DNA"/>
</dbReference>
<dbReference type="InterPro" id="IPR017853">
    <property type="entry name" value="GH"/>
</dbReference>
<proteinExistence type="inferred from homology"/>
<dbReference type="InterPro" id="IPR041036">
    <property type="entry name" value="GH5_C"/>
</dbReference>
<dbReference type="InterPro" id="IPR001547">
    <property type="entry name" value="Glyco_hydro_5"/>
</dbReference>
<evidence type="ECO:0000313" key="7">
    <source>
        <dbReference type="Proteomes" id="UP000000591"/>
    </source>
</evidence>
<name>Q75ER2_EREGS</name>
<dbReference type="PANTHER" id="PTHR31308">
    <property type="match status" value="1"/>
</dbReference>
<dbReference type="GO" id="GO:0050295">
    <property type="term" value="F:steryl-beta-glucosidase activity"/>
    <property type="evidence" value="ECO:0000318"/>
    <property type="project" value="GO_Central"/>
</dbReference>
<dbReference type="HOGENOM" id="CLU_009024_0_1_1"/>
<dbReference type="GO" id="GO:0000272">
    <property type="term" value="P:polysaccharide catabolic process"/>
    <property type="evidence" value="ECO:0007669"/>
    <property type="project" value="InterPro"/>
</dbReference>
<dbReference type="SUPFAM" id="SSF51445">
    <property type="entry name" value="(Trans)glycosidases"/>
    <property type="match status" value="1"/>
</dbReference>
<evidence type="ECO:0000256" key="2">
    <source>
        <dbReference type="ARBA" id="ARBA00022801"/>
    </source>
</evidence>
<dbReference type="Pfam" id="PF00150">
    <property type="entry name" value="Cellulase"/>
    <property type="match status" value="1"/>
</dbReference>
<dbReference type="PANTHER" id="PTHR31308:SF5">
    <property type="entry name" value="ERGOSTERYL-BETA-GLUCOSIDASE"/>
    <property type="match status" value="1"/>
</dbReference>
<evidence type="ECO:0000259" key="4">
    <source>
        <dbReference type="Pfam" id="PF00150"/>
    </source>
</evidence>
<dbReference type="RefSeq" id="NP_982558.1">
    <property type="nucleotide sequence ID" value="NM_207911.1"/>
</dbReference>
<feature type="domain" description="Glycoside hydrolase family 5 C-terminal" evidence="5">
    <location>
        <begin position="641"/>
        <end position="725"/>
    </location>
</feature>
<keyword evidence="2" id="KW-0378">Hydrolase</keyword>
<dbReference type="OMA" id="AACRYFA"/>
<dbReference type="OrthoDB" id="9971853at2759"/>
<dbReference type="KEGG" id="ago:AGOS_AAR017W"/>
<accession>Q75ER2</accession>
<organism evidence="6 7">
    <name type="scientific">Eremothecium gossypii (strain ATCC 10895 / CBS 109.51 / FGSC 9923 / NRRL Y-1056)</name>
    <name type="common">Yeast</name>
    <name type="synonym">Ashbya gossypii</name>
    <dbReference type="NCBI Taxonomy" id="284811"/>
    <lineage>
        <taxon>Eukaryota</taxon>
        <taxon>Fungi</taxon>
        <taxon>Dikarya</taxon>
        <taxon>Ascomycota</taxon>
        <taxon>Saccharomycotina</taxon>
        <taxon>Saccharomycetes</taxon>
        <taxon>Saccharomycetales</taxon>
        <taxon>Saccharomycetaceae</taxon>
        <taxon>Eremothecium</taxon>
    </lineage>
</organism>
<dbReference type="Gene3D" id="2.60.40.1180">
    <property type="entry name" value="Golgi alpha-mannosidase II"/>
    <property type="match status" value="1"/>
</dbReference>
<keyword evidence="7" id="KW-1185">Reference proteome</keyword>
<dbReference type="STRING" id="284811.Q75ER2"/>
<evidence type="ECO:0000259" key="5">
    <source>
        <dbReference type="Pfam" id="PF18564"/>
    </source>
</evidence>
<dbReference type="Pfam" id="PF18564">
    <property type="entry name" value="Glyco_hydro_5_C"/>
    <property type="match status" value="1"/>
</dbReference>
<dbReference type="GeneID" id="4618596"/>
<dbReference type="Proteomes" id="UP000000591">
    <property type="component" value="Chromosome I"/>
</dbReference>
<evidence type="ECO:0000256" key="3">
    <source>
        <dbReference type="ARBA" id="ARBA00023295"/>
    </source>
</evidence>
<dbReference type="FunCoup" id="Q75ER2">
    <property type="interactions" value="37"/>
</dbReference>
<dbReference type="InterPro" id="IPR052066">
    <property type="entry name" value="Glycosphingolipid_Hydrolases"/>
</dbReference>
<reference evidence="6 7" key="1">
    <citation type="journal article" date="2004" name="Science">
        <title>The Ashbya gossypii genome as a tool for mapping the ancient Saccharomyces cerevisiae genome.</title>
        <authorList>
            <person name="Dietrich F.S."/>
            <person name="Voegeli S."/>
            <person name="Brachat S."/>
            <person name="Lerch A."/>
            <person name="Gates K."/>
            <person name="Steiner S."/>
            <person name="Mohr C."/>
            <person name="Pohlmann R."/>
            <person name="Luedi P."/>
            <person name="Choi S."/>
            <person name="Wing R.A."/>
            <person name="Flavier A."/>
            <person name="Gaffney T.D."/>
            <person name="Philippsen P."/>
        </authorList>
    </citation>
    <scope>NUCLEOTIDE SEQUENCE [LARGE SCALE GENOMIC DNA]</scope>
    <source>
        <strain evidence="7">ATCC 10895 / CBS 109.51 / FGSC 9923 / NRRL Y-1056</strain>
    </source>
</reference>
<dbReference type="FunFam" id="3.20.20.80:FF:000122">
    <property type="entry name" value="Glycoside hydrolase"/>
    <property type="match status" value="1"/>
</dbReference>
<evidence type="ECO:0000313" key="6">
    <source>
        <dbReference type="EMBL" id="AAS50382.1"/>
    </source>
</evidence>
<protein>
    <submittedName>
        <fullName evidence="6">AAR017Wp</fullName>
    </submittedName>
</protein>